<organism evidence="2 3">
    <name type="scientific">Kibdelosporangium banguiense</name>
    <dbReference type="NCBI Taxonomy" id="1365924"/>
    <lineage>
        <taxon>Bacteria</taxon>
        <taxon>Bacillati</taxon>
        <taxon>Actinomycetota</taxon>
        <taxon>Actinomycetes</taxon>
        <taxon>Pseudonocardiales</taxon>
        <taxon>Pseudonocardiaceae</taxon>
        <taxon>Kibdelosporangium</taxon>
    </lineage>
</organism>
<dbReference type="Pfam" id="PF08044">
    <property type="entry name" value="DUF1707"/>
    <property type="match status" value="1"/>
</dbReference>
<proteinExistence type="predicted"/>
<dbReference type="Proteomes" id="UP001519332">
    <property type="component" value="Unassembled WGS sequence"/>
</dbReference>
<keyword evidence="3" id="KW-1185">Reference proteome</keyword>
<reference evidence="2 3" key="1">
    <citation type="submission" date="2021-03" db="EMBL/GenBank/DDBJ databases">
        <title>Sequencing the genomes of 1000 actinobacteria strains.</title>
        <authorList>
            <person name="Klenk H.-P."/>
        </authorList>
    </citation>
    <scope>NUCLEOTIDE SEQUENCE [LARGE SCALE GENOMIC DNA]</scope>
    <source>
        <strain evidence="2 3">DSM 46670</strain>
    </source>
</reference>
<dbReference type="RefSeq" id="WP_209642748.1">
    <property type="nucleotide sequence ID" value="NZ_JAGINW010000001.1"/>
</dbReference>
<evidence type="ECO:0000313" key="2">
    <source>
        <dbReference type="EMBL" id="MBP2325567.1"/>
    </source>
</evidence>
<dbReference type="InterPro" id="IPR012551">
    <property type="entry name" value="DUF1707_SHOCT-like"/>
</dbReference>
<evidence type="ECO:0000259" key="1">
    <source>
        <dbReference type="Pfam" id="PF08044"/>
    </source>
</evidence>
<accession>A0ABS4TMC0</accession>
<comment type="caution">
    <text evidence="2">The sequence shown here is derived from an EMBL/GenBank/DDBJ whole genome shotgun (WGS) entry which is preliminary data.</text>
</comment>
<dbReference type="PANTHER" id="PTHR40763:SF4">
    <property type="entry name" value="DUF1707 DOMAIN-CONTAINING PROTEIN"/>
    <property type="match status" value="1"/>
</dbReference>
<sequence>MAIRLSDEERWEATRVLDAAVADGRITWEEHAERSAIVLAARTRGQLWPQLADLGPAVRSEPSQRVVATVSKIIRTPEASREVYARATFGAVILDLTGMRRGEQIKIVADSFCGKIAVYVPQDAVVIDDGTAVLGKRKIFGSSQGMSGPVVRISGRVTMGNLKVFRDEPHHW</sequence>
<gene>
    <name evidence="2" type="ORF">JOF56_005952</name>
</gene>
<name>A0ABS4TMC0_9PSEU</name>
<dbReference type="PANTHER" id="PTHR40763">
    <property type="entry name" value="MEMBRANE PROTEIN-RELATED"/>
    <property type="match status" value="1"/>
</dbReference>
<evidence type="ECO:0000313" key="3">
    <source>
        <dbReference type="Proteomes" id="UP001519332"/>
    </source>
</evidence>
<dbReference type="EMBL" id="JAGINW010000001">
    <property type="protein sequence ID" value="MBP2325567.1"/>
    <property type="molecule type" value="Genomic_DNA"/>
</dbReference>
<protein>
    <recommendedName>
        <fullName evidence="1">DUF1707 domain-containing protein</fullName>
    </recommendedName>
</protein>
<feature type="domain" description="DUF1707" evidence="1">
    <location>
        <begin position="3"/>
        <end position="54"/>
    </location>
</feature>